<evidence type="ECO:0000313" key="2">
    <source>
        <dbReference type="Proteomes" id="UP001430544"/>
    </source>
</evidence>
<protein>
    <submittedName>
        <fullName evidence="1">Uncharacterized protein</fullName>
    </submittedName>
</protein>
<gene>
    <name evidence="1" type="ORF">LN473_21910</name>
</gene>
<dbReference type="EMBL" id="JAJIUN010000097">
    <property type="protein sequence ID" value="MCC8624580.1"/>
    <property type="molecule type" value="Genomic_DNA"/>
</dbReference>
<keyword evidence="2" id="KW-1185">Reference proteome</keyword>
<dbReference type="RefSeq" id="WP_126936803.1">
    <property type="nucleotide sequence ID" value="NZ_CP018470.1"/>
</dbReference>
<proteinExistence type="predicted"/>
<comment type="caution">
    <text evidence="1">The sequence shown here is derived from an EMBL/GenBank/DDBJ whole genome shotgun (WGS) entry which is preliminary data.</text>
</comment>
<accession>A0ABS8LFN9</accession>
<evidence type="ECO:0000313" key="1">
    <source>
        <dbReference type="EMBL" id="MCC8624580.1"/>
    </source>
</evidence>
<dbReference type="Proteomes" id="UP001430544">
    <property type="component" value="Unassembled WGS sequence"/>
</dbReference>
<reference evidence="1" key="1">
    <citation type="submission" date="2021-11" db="EMBL/GenBank/DDBJ databases">
        <title>Genome resources and taxonomic validation of 89 Xanthomonas strains.</title>
        <authorList>
            <person name="Tambong J.T."/>
        </authorList>
    </citation>
    <scope>NUCLEOTIDE SEQUENCE</scope>
    <source>
        <strain evidence="1">Bv 5-4A</strain>
    </source>
</reference>
<sequence>MPDMIAAMELGPDKDCGSEILNRYALSLTEDNVHSREVYADYYGSSGITYFGGSGRAVSFDGIQIKGVGATPLVSIYTNWFHSNGNVFLAEAIREAVYSIVMDHEFPFGTVPIWAVIDCGELISMPNGKTQSRALIIRPFVGRPCHVERALAFGHSKEAFHRTFHLKDILRVKEWIPRAFPNERVVETLAARLGAQCAHAHIFHWYHGGWFSSTTDNSGRLIDFGSTRNIESWLSANHEPGEPPFGSELEYCAITIRSILTMLERYGRYYLDGPRVVRILYDSYRSQVIKELSFISSNSKSIDNSAYDDFVDAFSRAQYGSSVEQALLIERDFYERLGCHVYPSFFNSDLSREALDREAERIRVDVNNGRSSQRAVDDLILSHVRSRTN</sequence>
<organism evidence="1 2">
    <name type="scientific">Xanthomonas vesicatoria</name>
    <dbReference type="NCBI Taxonomy" id="56460"/>
    <lineage>
        <taxon>Bacteria</taxon>
        <taxon>Pseudomonadati</taxon>
        <taxon>Pseudomonadota</taxon>
        <taxon>Gammaproteobacteria</taxon>
        <taxon>Lysobacterales</taxon>
        <taxon>Lysobacteraceae</taxon>
        <taxon>Xanthomonas</taxon>
    </lineage>
</organism>
<name>A0ABS8LFN9_9XANT</name>